<accession>A0A9D4SQV0</accession>
<feature type="region of interest" description="Disordered" evidence="1">
    <location>
        <begin position="71"/>
        <end position="101"/>
    </location>
</feature>
<evidence type="ECO:0000256" key="1">
    <source>
        <dbReference type="SAM" id="MobiDB-lite"/>
    </source>
</evidence>
<comment type="caution">
    <text evidence="2">The sequence shown here is derived from an EMBL/GenBank/DDBJ whole genome shotgun (WGS) entry which is preliminary data.</text>
</comment>
<dbReference type="AlphaFoldDB" id="A0A9D4SQV0"/>
<evidence type="ECO:0000313" key="3">
    <source>
        <dbReference type="Proteomes" id="UP000821837"/>
    </source>
</evidence>
<protein>
    <submittedName>
        <fullName evidence="2">Uncharacterized protein</fullName>
    </submittedName>
</protein>
<gene>
    <name evidence="2" type="ORF">HPB52_014133</name>
</gene>
<reference evidence="2" key="1">
    <citation type="journal article" date="2020" name="Cell">
        <title>Large-Scale Comparative Analyses of Tick Genomes Elucidate Their Genetic Diversity and Vector Capacities.</title>
        <authorList>
            <consortium name="Tick Genome and Microbiome Consortium (TIGMIC)"/>
            <person name="Jia N."/>
            <person name="Wang J."/>
            <person name="Shi W."/>
            <person name="Du L."/>
            <person name="Sun Y."/>
            <person name="Zhan W."/>
            <person name="Jiang J.F."/>
            <person name="Wang Q."/>
            <person name="Zhang B."/>
            <person name="Ji P."/>
            <person name="Bell-Sakyi L."/>
            <person name="Cui X.M."/>
            <person name="Yuan T.T."/>
            <person name="Jiang B.G."/>
            <person name="Yang W.F."/>
            <person name="Lam T.T."/>
            <person name="Chang Q.C."/>
            <person name="Ding S.J."/>
            <person name="Wang X.J."/>
            <person name="Zhu J.G."/>
            <person name="Ruan X.D."/>
            <person name="Zhao L."/>
            <person name="Wei J.T."/>
            <person name="Ye R.Z."/>
            <person name="Que T.C."/>
            <person name="Du C.H."/>
            <person name="Zhou Y.H."/>
            <person name="Cheng J.X."/>
            <person name="Dai P.F."/>
            <person name="Guo W.B."/>
            <person name="Han X.H."/>
            <person name="Huang E.J."/>
            <person name="Li L.F."/>
            <person name="Wei W."/>
            <person name="Gao Y.C."/>
            <person name="Liu J.Z."/>
            <person name="Shao H.Z."/>
            <person name="Wang X."/>
            <person name="Wang C.C."/>
            <person name="Yang T.C."/>
            <person name="Huo Q.B."/>
            <person name="Li W."/>
            <person name="Chen H.Y."/>
            <person name="Chen S.E."/>
            <person name="Zhou L.G."/>
            <person name="Ni X.B."/>
            <person name="Tian J.H."/>
            <person name="Sheng Y."/>
            <person name="Liu T."/>
            <person name="Pan Y.S."/>
            <person name="Xia L.Y."/>
            <person name="Li J."/>
            <person name="Zhao F."/>
            <person name="Cao W.C."/>
        </authorList>
    </citation>
    <scope>NUCLEOTIDE SEQUENCE</scope>
    <source>
        <strain evidence="2">Rsan-2018</strain>
    </source>
</reference>
<reference evidence="2" key="2">
    <citation type="submission" date="2021-09" db="EMBL/GenBank/DDBJ databases">
        <authorList>
            <person name="Jia N."/>
            <person name="Wang J."/>
            <person name="Shi W."/>
            <person name="Du L."/>
            <person name="Sun Y."/>
            <person name="Zhan W."/>
            <person name="Jiang J."/>
            <person name="Wang Q."/>
            <person name="Zhang B."/>
            <person name="Ji P."/>
            <person name="Sakyi L.B."/>
            <person name="Cui X."/>
            <person name="Yuan T."/>
            <person name="Jiang B."/>
            <person name="Yang W."/>
            <person name="Lam T.T.-Y."/>
            <person name="Chang Q."/>
            <person name="Ding S."/>
            <person name="Wang X."/>
            <person name="Zhu J."/>
            <person name="Ruan X."/>
            <person name="Zhao L."/>
            <person name="Wei J."/>
            <person name="Que T."/>
            <person name="Du C."/>
            <person name="Cheng J."/>
            <person name="Dai P."/>
            <person name="Han X."/>
            <person name="Huang E."/>
            <person name="Gao Y."/>
            <person name="Liu J."/>
            <person name="Shao H."/>
            <person name="Ye R."/>
            <person name="Li L."/>
            <person name="Wei W."/>
            <person name="Wang X."/>
            <person name="Wang C."/>
            <person name="Huo Q."/>
            <person name="Li W."/>
            <person name="Guo W."/>
            <person name="Chen H."/>
            <person name="Chen S."/>
            <person name="Zhou L."/>
            <person name="Zhou L."/>
            <person name="Ni X."/>
            <person name="Tian J."/>
            <person name="Zhou Y."/>
            <person name="Sheng Y."/>
            <person name="Liu T."/>
            <person name="Pan Y."/>
            <person name="Xia L."/>
            <person name="Li J."/>
            <person name="Zhao F."/>
            <person name="Cao W."/>
        </authorList>
    </citation>
    <scope>NUCLEOTIDE SEQUENCE</scope>
    <source>
        <strain evidence="2">Rsan-2018</strain>
        <tissue evidence="2">Larvae</tissue>
    </source>
</reference>
<sequence length="101" mass="11222">MLHLCGDFYAVPRAHAGTDTDVEHHTLVKDLQARQYQRVSHPVMALDEGLRRFRSQRQTGQHLILVAIENPGSSCSRQSSHDLSKGVPRSRPAASSRPKAP</sequence>
<dbReference type="Proteomes" id="UP000821837">
    <property type="component" value="Chromosome 8"/>
</dbReference>
<keyword evidence="3" id="KW-1185">Reference proteome</keyword>
<organism evidence="2 3">
    <name type="scientific">Rhipicephalus sanguineus</name>
    <name type="common">Brown dog tick</name>
    <name type="synonym">Ixodes sanguineus</name>
    <dbReference type="NCBI Taxonomy" id="34632"/>
    <lineage>
        <taxon>Eukaryota</taxon>
        <taxon>Metazoa</taxon>
        <taxon>Ecdysozoa</taxon>
        <taxon>Arthropoda</taxon>
        <taxon>Chelicerata</taxon>
        <taxon>Arachnida</taxon>
        <taxon>Acari</taxon>
        <taxon>Parasitiformes</taxon>
        <taxon>Ixodida</taxon>
        <taxon>Ixodoidea</taxon>
        <taxon>Ixodidae</taxon>
        <taxon>Rhipicephalinae</taxon>
        <taxon>Rhipicephalus</taxon>
        <taxon>Rhipicephalus</taxon>
    </lineage>
</organism>
<name>A0A9D4SQV0_RHISA</name>
<proteinExistence type="predicted"/>
<dbReference type="EMBL" id="JABSTV010001254">
    <property type="protein sequence ID" value="KAH7939577.1"/>
    <property type="molecule type" value="Genomic_DNA"/>
</dbReference>
<evidence type="ECO:0000313" key="2">
    <source>
        <dbReference type="EMBL" id="KAH7939577.1"/>
    </source>
</evidence>